<dbReference type="EMBL" id="VSSQ01003188">
    <property type="protein sequence ID" value="MPM19490.1"/>
    <property type="molecule type" value="Genomic_DNA"/>
</dbReference>
<protein>
    <submittedName>
        <fullName evidence="2">Uncharacterized protein</fullName>
    </submittedName>
</protein>
<comment type="caution">
    <text evidence="2">The sequence shown here is derived from an EMBL/GenBank/DDBJ whole genome shotgun (WGS) entry which is preliminary data.</text>
</comment>
<gene>
    <name evidence="2" type="ORF">SDC9_65916</name>
</gene>
<keyword evidence="1" id="KW-0472">Membrane</keyword>
<accession>A0A644XTF2</accession>
<evidence type="ECO:0000256" key="1">
    <source>
        <dbReference type="SAM" id="Phobius"/>
    </source>
</evidence>
<sequence length="430" mass="50127">MKKPKYDNLIRHEIKHQGVMTGLLEEKMDTLNLTESKRSPINFGWMILSCIPFMNWSGFLLLGSRANQKKWTILGYVHFVLSLASASLFASWLVSHDYLANTFNDFGNLFPYLMFVSWLIGVVQTWWISGEAKKRLERQIGNRETAHSNKLTPTTRMERIQSNLVYILFLFVPLSGLSLVHIGKTIRRKKLQIFGWVSFALCILLSIAFVILFNAYDRIYHYNYALDTSFYSMHPLRPFFTILTLMPILFFWVVALLLCIRTKSEYASATVGIRTSYSESLEQRNQEYEQLKLRYPCLQSRAWKIKKSIYLLWCLPIITSPIALIHTGISDHKGQRLACGIGILLYYALCITYMVQTEYWNYIEWLSFALLFLLFVIWIAIIWFSIASLRSHLIYTAEKCGGYCDSFDAEESRLRQASHNQNEAFYGDEH</sequence>
<name>A0A644XTF2_9ZZZZ</name>
<keyword evidence="1" id="KW-0812">Transmembrane</keyword>
<keyword evidence="1" id="KW-1133">Transmembrane helix</keyword>
<proteinExistence type="predicted"/>
<feature type="transmembrane region" description="Helical" evidence="1">
    <location>
        <begin position="362"/>
        <end position="386"/>
    </location>
</feature>
<feature type="transmembrane region" description="Helical" evidence="1">
    <location>
        <begin position="194"/>
        <end position="216"/>
    </location>
</feature>
<evidence type="ECO:0000313" key="2">
    <source>
        <dbReference type="EMBL" id="MPM19490.1"/>
    </source>
</evidence>
<organism evidence="2">
    <name type="scientific">bioreactor metagenome</name>
    <dbReference type="NCBI Taxonomy" id="1076179"/>
    <lineage>
        <taxon>unclassified sequences</taxon>
        <taxon>metagenomes</taxon>
        <taxon>ecological metagenomes</taxon>
    </lineage>
</organism>
<feature type="transmembrane region" description="Helical" evidence="1">
    <location>
        <begin position="308"/>
        <end position="325"/>
    </location>
</feature>
<feature type="transmembrane region" description="Helical" evidence="1">
    <location>
        <begin position="43"/>
        <end position="62"/>
    </location>
</feature>
<feature type="transmembrane region" description="Helical" evidence="1">
    <location>
        <begin position="164"/>
        <end position="182"/>
    </location>
</feature>
<feature type="transmembrane region" description="Helical" evidence="1">
    <location>
        <begin position="109"/>
        <end position="128"/>
    </location>
</feature>
<feature type="transmembrane region" description="Helical" evidence="1">
    <location>
        <begin position="337"/>
        <end position="356"/>
    </location>
</feature>
<feature type="transmembrane region" description="Helical" evidence="1">
    <location>
        <begin position="74"/>
        <end position="94"/>
    </location>
</feature>
<reference evidence="2" key="1">
    <citation type="submission" date="2019-08" db="EMBL/GenBank/DDBJ databases">
        <authorList>
            <person name="Kucharzyk K."/>
            <person name="Murdoch R.W."/>
            <person name="Higgins S."/>
            <person name="Loffler F."/>
        </authorList>
    </citation>
    <scope>NUCLEOTIDE SEQUENCE</scope>
</reference>
<feature type="transmembrane region" description="Helical" evidence="1">
    <location>
        <begin position="236"/>
        <end position="258"/>
    </location>
</feature>
<dbReference type="AlphaFoldDB" id="A0A644XTF2"/>